<dbReference type="Proteomes" id="UP001138500">
    <property type="component" value="Unassembled WGS sequence"/>
</dbReference>
<accession>A0A9W7SJ67</accession>
<evidence type="ECO:0000313" key="1">
    <source>
        <dbReference type="EMBL" id="KAH9814282.1"/>
    </source>
</evidence>
<name>A0A9W7SJ67_9PEZI</name>
<sequence>MPTVLAGYITGTRCQTYNVDTKVRDIARGNKITEYFVADVLALSSALWVHKGVTCASLYSGIDINRFNNVLCTQRCVKGHPEL</sequence>
<dbReference type="OrthoDB" id="10364385at2759"/>
<keyword evidence="2" id="KW-1185">Reference proteome</keyword>
<reference evidence="1 2" key="1">
    <citation type="journal article" date="2018" name="IMA Fungus">
        <title>IMA Genome-F 10: Nine draft genome sequences of Claviceps purpurea s.lat., including C. arundinis, C. humidiphila, and C. cf. spartinae, pseudomolecules for the pitch canker pathogen Fusarium circinatum, draft genome of Davidsoniella eucalypti, Grosmannia galeiformis, Quambalaria eucalypti, and Teratosphaeria destructans.</title>
        <authorList>
            <person name="Wingfield B.D."/>
            <person name="Liu M."/>
            <person name="Nguyen H.D."/>
            <person name="Lane F.A."/>
            <person name="Morgan S.W."/>
            <person name="De Vos L."/>
            <person name="Wilken P.M."/>
            <person name="Duong T.A."/>
            <person name="Aylward J."/>
            <person name="Coetzee M.P."/>
            <person name="Dadej K."/>
            <person name="De Beer Z.W."/>
            <person name="Findlay W."/>
            <person name="Havenga M."/>
            <person name="Kolarik M."/>
            <person name="Menzies J.G."/>
            <person name="Naidoo K."/>
            <person name="Pochopski O."/>
            <person name="Shoukouhi P."/>
            <person name="Santana Q.C."/>
            <person name="Seifert K.A."/>
            <person name="Soal N."/>
            <person name="Steenkamp E.T."/>
            <person name="Tatham C.T."/>
            <person name="van der Nest M.A."/>
            <person name="Wingfield M.J."/>
        </authorList>
    </citation>
    <scope>NUCLEOTIDE SEQUENCE [LARGE SCALE GENOMIC DNA]</scope>
    <source>
        <strain evidence="1">CMW44962</strain>
    </source>
</reference>
<proteinExistence type="predicted"/>
<organism evidence="1 2">
    <name type="scientific">Teratosphaeria destructans</name>
    <dbReference type="NCBI Taxonomy" id="418781"/>
    <lineage>
        <taxon>Eukaryota</taxon>
        <taxon>Fungi</taxon>
        <taxon>Dikarya</taxon>
        <taxon>Ascomycota</taxon>
        <taxon>Pezizomycotina</taxon>
        <taxon>Dothideomycetes</taxon>
        <taxon>Dothideomycetidae</taxon>
        <taxon>Mycosphaerellales</taxon>
        <taxon>Teratosphaeriaceae</taxon>
        <taxon>Teratosphaeria</taxon>
    </lineage>
</organism>
<gene>
    <name evidence="1" type="ORF">Tdes44962_MAKER05720</name>
</gene>
<dbReference type="AlphaFoldDB" id="A0A9W7SJ67"/>
<comment type="caution">
    <text evidence="1">The sequence shown here is derived from an EMBL/GenBank/DDBJ whole genome shotgun (WGS) entry which is preliminary data.</text>
</comment>
<protein>
    <submittedName>
        <fullName evidence="1">Uncharacterized protein</fullName>
    </submittedName>
</protein>
<evidence type="ECO:0000313" key="2">
    <source>
        <dbReference type="Proteomes" id="UP001138500"/>
    </source>
</evidence>
<dbReference type="EMBL" id="RIBY02002434">
    <property type="protein sequence ID" value="KAH9814282.1"/>
    <property type="molecule type" value="Genomic_DNA"/>
</dbReference>
<reference evidence="1 2" key="2">
    <citation type="journal article" date="2021" name="Curr. Genet.">
        <title>Genetic response to nitrogen starvation in the aggressive Eucalyptus foliar pathogen Teratosphaeria destructans.</title>
        <authorList>
            <person name="Havenga M."/>
            <person name="Wingfield B.D."/>
            <person name="Wingfield M.J."/>
            <person name="Dreyer L.L."/>
            <person name="Roets F."/>
            <person name="Aylward J."/>
        </authorList>
    </citation>
    <scope>NUCLEOTIDE SEQUENCE [LARGE SCALE GENOMIC DNA]</scope>
    <source>
        <strain evidence="1">CMW44962</strain>
    </source>
</reference>